<evidence type="ECO:0000256" key="1">
    <source>
        <dbReference type="SAM" id="MobiDB-lite"/>
    </source>
</evidence>
<sequence>MVHDTAGNAHTLCLDLDTSAGARAAVVEAHAHQLRKVLDSTGVSYVEDRSPSGGRHLYVPLQQPIPAAEARQLIEALRYLTPSIDPSPHRNVTDGCIRVPGSAHKRGGHQMLVTPLTDAHRILTHRNPPAALTALRETLAPELHRVEREQQNRQTRAAAATLALRAPAAPDEPNSGSVGAGGRKDSVLRTVARTGIYDTSRYTSDSEARMAVLNHFAACHWTIDQVHAGMTTGQFTGLTALYGTKTDRLLTREWANAQAWTTTKGTSKALIPSTGKDHALNCYTSHPQPTPPYPAPSSRANDTPPASAASVHQLVNDLEVVLYAVFDQQLEALGRVAVSLKPLMRSILGYVRTTESTMIDVGCRSFALATGSHYATIARLLRLLEEHSSGILTRVGRGRGRNADLYAVQLPEHFEQLARALPWRKGKIYGIRPVFRVLGNVAALAYEGIERARHSPTTTELASTTRISRNTLSGHLSTMENLGMIRRHHGAWQINTTTNLRQLADRLGATDDFSTQLTRYRKERADWHAWLDRHRVPQLVKHELHDPEVDEYWLPPIEDDYELHRTVWNVAKHAA</sequence>
<name>A0A3A5LY84_9MICC</name>
<proteinExistence type="predicted"/>
<comment type="caution">
    <text evidence="2">The sequence shown here is derived from an EMBL/GenBank/DDBJ whole genome shotgun (WGS) entry which is preliminary data.</text>
</comment>
<dbReference type="SUPFAM" id="SSF46785">
    <property type="entry name" value="Winged helix' DNA-binding domain"/>
    <property type="match status" value="1"/>
</dbReference>
<dbReference type="Proteomes" id="UP000272560">
    <property type="component" value="Unassembled WGS sequence"/>
</dbReference>
<dbReference type="CDD" id="cd00525">
    <property type="entry name" value="AE_Prim_S_like"/>
    <property type="match status" value="1"/>
</dbReference>
<feature type="region of interest" description="Disordered" evidence="1">
    <location>
        <begin position="280"/>
        <end position="306"/>
    </location>
</feature>
<dbReference type="OrthoDB" id="3211423at2"/>
<dbReference type="InterPro" id="IPR036388">
    <property type="entry name" value="WH-like_DNA-bd_sf"/>
</dbReference>
<dbReference type="EMBL" id="QZVT01000010">
    <property type="protein sequence ID" value="RJT76952.1"/>
    <property type="molecule type" value="Genomic_DNA"/>
</dbReference>
<reference evidence="2 3" key="1">
    <citation type="submission" date="2018-09" db="EMBL/GenBank/DDBJ databases">
        <title>Novel species of Arthrobacter.</title>
        <authorList>
            <person name="Liu Q."/>
            <person name="Xin Y.-H."/>
        </authorList>
    </citation>
    <scope>NUCLEOTIDE SEQUENCE [LARGE SCALE GENOMIC DNA]</scope>
    <source>
        <strain evidence="2 3">Hz2</strain>
    </source>
</reference>
<keyword evidence="3" id="KW-1185">Reference proteome</keyword>
<accession>A0A3A5LY84</accession>
<dbReference type="AlphaFoldDB" id="A0A3A5LY84"/>
<gene>
    <name evidence="2" type="ORF">D6T63_15960</name>
</gene>
<evidence type="ECO:0000313" key="2">
    <source>
        <dbReference type="EMBL" id="RJT76952.1"/>
    </source>
</evidence>
<evidence type="ECO:0000313" key="3">
    <source>
        <dbReference type="Proteomes" id="UP000272560"/>
    </source>
</evidence>
<dbReference type="Gene3D" id="3.90.920.10">
    <property type="entry name" value="DNA primase, PRIM domain"/>
    <property type="match status" value="1"/>
</dbReference>
<organism evidence="2 3">
    <name type="scientific">Arthrobacter cheniae</name>
    <dbReference type="NCBI Taxonomy" id="1258888"/>
    <lineage>
        <taxon>Bacteria</taxon>
        <taxon>Bacillati</taxon>
        <taxon>Actinomycetota</taxon>
        <taxon>Actinomycetes</taxon>
        <taxon>Micrococcales</taxon>
        <taxon>Micrococcaceae</taxon>
        <taxon>Arthrobacter</taxon>
    </lineage>
</organism>
<feature type="region of interest" description="Disordered" evidence="1">
    <location>
        <begin position="164"/>
        <end position="183"/>
    </location>
</feature>
<protein>
    <submittedName>
        <fullName evidence="2">Uncharacterized protein</fullName>
    </submittedName>
</protein>
<dbReference type="Gene3D" id="1.10.10.10">
    <property type="entry name" value="Winged helix-like DNA-binding domain superfamily/Winged helix DNA-binding domain"/>
    <property type="match status" value="1"/>
</dbReference>
<dbReference type="InterPro" id="IPR036390">
    <property type="entry name" value="WH_DNA-bd_sf"/>
</dbReference>